<dbReference type="EMBL" id="CQEM01000009">
    <property type="protein sequence ID" value="CNL20432.1"/>
    <property type="molecule type" value="Genomic_DNA"/>
</dbReference>
<name>A0A0T9U586_YERAE</name>
<accession>A0A0T9U586</accession>
<keyword evidence="2" id="KW-1003">Cell membrane</keyword>
<dbReference type="AlphaFoldDB" id="A0A0T9U586"/>
<feature type="transmembrane region" description="Helical" evidence="6">
    <location>
        <begin position="6"/>
        <end position="22"/>
    </location>
</feature>
<dbReference type="Proteomes" id="UP000040088">
    <property type="component" value="Unassembled WGS sequence"/>
</dbReference>
<evidence type="ECO:0000256" key="2">
    <source>
        <dbReference type="ARBA" id="ARBA00022475"/>
    </source>
</evidence>
<organism evidence="8 9">
    <name type="scientific">Yersinia aleksiciae</name>
    <dbReference type="NCBI Taxonomy" id="263819"/>
    <lineage>
        <taxon>Bacteria</taxon>
        <taxon>Pseudomonadati</taxon>
        <taxon>Pseudomonadota</taxon>
        <taxon>Gammaproteobacteria</taxon>
        <taxon>Enterobacterales</taxon>
        <taxon>Yersiniaceae</taxon>
        <taxon>Yersinia</taxon>
    </lineage>
</organism>
<proteinExistence type="predicted"/>
<keyword evidence="5 6" id="KW-0472">Membrane</keyword>
<comment type="subcellular location">
    <subcellularLocation>
        <location evidence="1">Cell membrane</location>
        <topology evidence="1">Multi-pass membrane protein</topology>
    </subcellularLocation>
</comment>
<evidence type="ECO:0000313" key="8">
    <source>
        <dbReference type="EMBL" id="CNL20432.1"/>
    </source>
</evidence>
<evidence type="ECO:0000256" key="1">
    <source>
        <dbReference type="ARBA" id="ARBA00004651"/>
    </source>
</evidence>
<evidence type="ECO:0000256" key="3">
    <source>
        <dbReference type="ARBA" id="ARBA00022692"/>
    </source>
</evidence>
<dbReference type="InterPro" id="IPR018076">
    <property type="entry name" value="T2SS_GspF_dom"/>
</dbReference>
<sequence>MKIFIFIAIVLLGVIILLRVKSNSNKISIYNRISEYETPQEITGKKKEGSNQSKDLSDFIHLPFILHNVVYLKFFIIAISLMIVTIFFVTNTINLSLNSSIIIGLTILLVTLYLPKLIMKNVIARRTESVLKSLPFFIDITAACVQSGMTIDSSLSYTAQKFKLINPDLSLIMNKMAKRAEINGLESAIKELHQCSTKTEMRMFCSTLQYSISFGSSVYDQLIKLSQDIREMQLLVTEEKISKLSTKLTIPLFIFIVIPFIVLVISPSILELISYVQNN</sequence>
<evidence type="ECO:0000313" key="9">
    <source>
        <dbReference type="Proteomes" id="UP000040088"/>
    </source>
</evidence>
<gene>
    <name evidence="8" type="primary">tadC</name>
    <name evidence="8" type="ORF">ERS008460_02184</name>
</gene>
<evidence type="ECO:0000256" key="6">
    <source>
        <dbReference type="SAM" id="Phobius"/>
    </source>
</evidence>
<keyword evidence="4 6" id="KW-1133">Transmembrane helix</keyword>
<keyword evidence="3 6" id="KW-0812">Transmembrane</keyword>
<dbReference type="PANTHER" id="PTHR35007">
    <property type="entry name" value="INTEGRAL MEMBRANE PROTEIN-RELATED"/>
    <property type="match status" value="1"/>
</dbReference>
<dbReference type="GO" id="GO:0005886">
    <property type="term" value="C:plasma membrane"/>
    <property type="evidence" value="ECO:0007669"/>
    <property type="project" value="UniProtKB-SubCell"/>
</dbReference>
<feature type="domain" description="Type II secretion system protein GspF" evidence="7">
    <location>
        <begin position="137"/>
        <end position="265"/>
    </location>
</feature>
<feature type="transmembrane region" description="Helical" evidence="6">
    <location>
        <begin position="70"/>
        <end position="89"/>
    </location>
</feature>
<dbReference type="PANTHER" id="PTHR35007:SF2">
    <property type="entry name" value="PILUS ASSEMBLE PROTEIN"/>
    <property type="match status" value="1"/>
</dbReference>
<protein>
    <submittedName>
        <fullName evidence="8">Putative tight adherance operon protein</fullName>
    </submittedName>
</protein>
<feature type="transmembrane region" description="Helical" evidence="6">
    <location>
        <begin position="250"/>
        <end position="270"/>
    </location>
</feature>
<evidence type="ECO:0000256" key="4">
    <source>
        <dbReference type="ARBA" id="ARBA00022989"/>
    </source>
</evidence>
<reference evidence="9" key="1">
    <citation type="submission" date="2015-03" db="EMBL/GenBank/DDBJ databases">
        <authorList>
            <consortium name="Pathogen Informatics"/>
        </authorList>
    </citation>
    <scope>NUCLEOTIDE SEQUENCE [LARGE SCALE GENOMIC DNA]</scope>
    <source>
        <strain evidence="9">IP27925</strain>
    </source>
</reference>
<evidence type="ECO:0000259" key="7">
    <source>
        <dbReference type="Pfam" id="PF00482"/>
    </source>
</evidence>
<feature type="transmembrane region" description="Helical" evidence="6">
    <location>
        <begin position="95"/>
        <end position="115"/>
    </location>
</feature>
<dbReference type="Pfam" id="PF00482">
    <property type="entry name" value="T2SSF"/>
    <property type="match status" value="1"/>
</dbReference>
<evidence type="ECO:0000256" key="5">
    <source>
        <dbReference type="ARBA" id="ARBA00023136"/>
    </source>
</evidence>
<dbReference type="RefSeq" id="WP_050126008.1">
    <property type="nucleotide sequence ID" value="NZ_CQEM01000009.1"/>
</dbReference>